<feature type="transmembrane region" description="Helical" evidence="7">
    <location>
        <begin position="125"/>
        <end position="150"/>
    </location>
</feature>
<dbReference type="Pfam" id="PF09397">
    <property type="entry name" value="FtsK_gamma"/>
    <property type="match status" value="1"/>
</dbReference>
<gene>
    <name evidence="9" type="ORF">A2664_04510</name>
</gene>
<evidence type="ECO:0000256" key="4">
    <source>
        <dbReference type="ARBA" id="ARBA00023125"/>
    </source>
</evidence>
<feature type="transmembrane region" description="Helical" evidence="7">
    <location>
        <begin position="56"/>
        <end position="80"/>
    </location>
</feature>
<evidence type="ECO:0000256" key="6">
    <source>
        <dbReference type="SAM" id="MobiDB-lite"/>
    </source>
</evidence>
<dbReference type="PANTHER" id="PTHR22683">
    <property type="entry name" value="SPORULATION PROTEIN RELATED"/>
    <property type="match status" value="1"/>
</dbReference>
<dbReference type="EMBL" id="MHRF01000001">
    <property type="protein sequence ID" value="OHA18740.1"/>
    <property type="molecule type" value="Genomic_DNA"/>
</dbReference>
<feature type="compositionally biased region" description="Basic and acidic residues" evidence="6">
    <location>
        <begin position="204"/>
        <end position="218"/>
    </location>
</feature>
<keyword evidence="2 5" id="KW-0547">Nucleotide-binding</keyword>
<keyword evidence="7" id="KW-0472">Membrane</keyword>
<dbReference type="SMART" id="SM00843">
    <property type="entry name" value="Ftsk_gamma"/>
    <property type="match status" value="1"/>
</dbReference>
<dbReference type="STRING" id="1802301.A2664_04510"/>
<keyword evidence="7" id="KW-0812">Transmembrane</keyword>
<feature type="region of interest" description="Disordered" evidence="6">
    <location>
        <begin position="719"/>
        <end position="740"/>
    </location>
</feature>
<evidence type="ECO:0000256" key="7">
    <source>
        <dbReference type="SAM" id="Phobius"/>
    </source>
</evidence>
<dbReference type="InterPro" id="IPR003593">
    <property type="entry name" value="AAA+_ATPase"/>
</dbReference>
<dbReference type="InterPro" id="IPR036388">
    <property type="entry name" value="WH-like_DNA-bd_sf"/>
</dbReference>
<dbReference type="SMART" id="SM00382">
    <property type="entry name" value="AAA"/>
    <property type="match status" value="1"/>
</dbReference>
<evidence type="ECO:0000256" key="1">
    <source>
        <dbReference type="ARBA" id="ARBA00006474"/>
    </source>
</evidence>
<dbReference type="InterPro" id="IPR036390">
    <property type="entry name" value="WH_DNA-bd_sf"/>
</dbReference>
<comment type="caution">
    <text evidence="9">The sequence shown here is derived from an EMBL/GenBank/DDBJ whole genome shotgun (WGS) entry which is preliminary data.</text>
</comment>
<dbReference type="InterPro" id="IPR050206">
    <property type="entry name" value="FtsK/SpoIIIE/SftA"/>
</dbReference>
<proteinExistence type="inferred from homology"/>
<dbReference type="GO" id="GO:0003677">
    <property type="term" value="F:DNA binding"/>
    <property type="evidence" value="ECO:0007669"/>
    <property type="project" value="UniProtKB-KW"/>
</dbReference>
<feature type="transmembrane region" description="Helical" evidence="7">
    <location>
        <begin position="21"/>
        <end position="44"/>
    </location>
</feature>
<feature type="binding site" evidence="5">
    <location>
        <begin position="392"/>
        <end position="399"/>
    </location>
    <ligand>
        <name>ATP</name>
        <dbReference type="ChEBI" id="CHEBI:30616"/>
    </ligand>
</feature>
<accession>A0A1G2M4B6</accession>
<dbReference type="Gene3D" id="3.40.50.300">
    <property type="entry name" value="P-loop containing nucleotide triphosphate hydrolases"/>
    <property type="match status" value="1"/>
</dbReference>
<keyword evidence="3 5" id="KW-0067">ATP-binding</keyword>
<dbReference type="Pfam" id="PF17854">
    <property type="entry name" value="FtsK_alpha"/>
    <property type="match status" value="1"/>
</dbReference>
<evidence type="ECO:0000313" key="9">
    <source>
        <dbReference type="EMBL" id="OHA18740.1"/>
    </source>
</evidence>
<dbReference type="GO" id="GO:0005524">
    <property type="term" value="F:ATP binding"/>
    <property type="evidence" value="ECO:0007669"/>
    <property type="project" value="UniProtKB-UniRule"/>
</dbReference>
<keyword evidence="4" id="KW-0238">DNA-binding</keyword>
<dbReference type="InterPro" id="IPR027417">
    <property type="entry name" value="P-loop_NTPase"/>
</dbReference>
<evidence type="ECO:0000259" key="8">
    <source>
        <dbReference type="PROSITE" id="PS50901"/>
    </source>
</evidence>
<feature type="compositionally biased region" description="Acidic residues" evidence="6">
    <location>
        <begin position="179"/>
        <end position="203"/>
    </location>
</feature>
<evidence type="ECO:0000256" key="2">
    <source>
        <dbReference type="ARBA" id="ARBA00022741"/>
    </source>
</evidence>
<comment type="similarity">
    <text evidence="1">Belongs to the FtsK/SpoIIIE/SftA family.</text>
</comment>
<dbReference type="SUPFAM" id="SSF52540">
    <property type="entry name" value="P-loop containing nucleoside triphosphate hydrolases"/>
    <property type="match status" value="1"/>
</dbReference>
<protein>
    <recommendedName>
        <fullName evidence="8">FtsK domain-containing protein</fullName>
    </recommendedName>
</protein>
<organism evidence="9 10">
    <name type="scientific">Candidatus Taylorbacteria bacterium RIFCSPHIGHO2_01_FULL_46_22b</name>
    <dbReference type="NCBI Taxonomy" id="1802301"/>
    <lineage>
        <taxon>Bacteria</taxon>
        <taxon>Candidatus Tayloriibacteriota</taxon>
    </lineage>
</organism>
<dbReference type="InterPro" id="IPR018541">
    <property type="entry name" value="Ftsk_gamma"/>
</dbReference>
<evidence type="ECO:0000256" key="3">
    <source>
        <dbReference type="ARBA" id="ARBA00022840"/>
    </source>
</evidence>
<evidence type="ECO:0000256" key="5">
    <source>
        <dbReference type="PROSITE-ProRule" id="PRU00289"/>
    </source>
</evidence>
<evidence type="ECO:0000313" key="10">
    <source>
        <dbReference type="Proteomes" id="UP000178873"/>
    </source>
</evidence>
<dbReference type="PANTHER" id="PTHR22683:SF41">
    <property type="entry name" value="DNA TRANSLOCASE FTSK"/>
    <property type="match status" value="1"/>
</dbReference>
<dbReference type="InterPro" id="IPR041027">
    <property type="entry name" value="FtsK_alpha"/>
</dbReference>
<feature type="region of interest" description="Disordered" evidence="6">
    <location>
        <begin position="175"/>
        <end position="218"/>
    </location>
</feature>
<dbReference type="InterPro" id="IPR002543">
    <property type="entry name" value="FtsK_dom"/>
</dbReference>
<dbReference type="Proteomes" id="UP000178873">
    <property type="component" value="Unassembled WGS sequence"/>
</dbReference>
<feature type="transmembrane region" description="Helical" evidence="7">
    <location>
        <begin position="92"/>
        <end position="113"/>
    </location>
</feature>
<feature type="domain" description="FtsK" evidence="8">
    <location>
        <begin position="375"/>
        <end position="582"/>
    </location>
</feature>
<dbReference type="Gene3D" id="3.30.980.40">
    <property type="match status" value="1"/>
</dbReference>
<name>A0A1G2M4B6_9BACT</name>
<dbReference type="Pfam" id="PF01580">
    <property type="entry name" value="FtsK_SpoIIIE"/>
    <property type="match status" value="1"/>
</dbReference>
<dbReference type="PROSITE" id="PS50901">
    <property type="entry name" value="FTSK"/>
    <property type="match status" value="1"/>
</dbReference>
<dbReference type="AlphaFoldDB" id="A0A1G2M4B6"/>
<dbReference type="Gene3D" id="1.10.10.10">
    <property type="entry name" value="Winged helix-like DNA-binding domain superfamily/Winged helix DNA-binding domain"/>
    <property type="match status" value="1"/>
</dbReference>
<reference evidence="9 10" key="1">
    <citation type="journal article" date="2016" name="Nat. Commun.">
        <title>Thousands of microbial genomes shed light on interconnected biogeochemical processes in an aquifer system.</title>
        <authorList>
            <person name="Anantharaman K."/>
            <person name="Brown C.T."/>
            <person name="Hug L.A."/>
            <person name="Sharon I."/>
            <person name="Castelle C.J."/>
            <person name="Probst A.J."/>
            <person name="Thomas B.C."/>
            <person name="Singh A."/>
            <person name="Wilkins M.J."/>
            <person name="Karaoz U."/>
            <person name="Brodie E.L."/>
            <person name="Williams K.H."/>
            <person name="Hubbard S.S."/>
            <person name="Banfield J.F."/>
        </authorList>
    </citation>
    <scope>NUCLEOTIDE SEQUENCE [LARGE SCALE GENOMIC DNA]</scope>
</reference>
<dbReference type="SUPFAM" id="SSF46785">
    <property type="entry name" value="Winged helix' DNA-binding domain"/>
    <property type="match status" value="1"/>
</dbReference>
<keyword evidence="7" id="KW-1133">Transmembrane helix</keyword>
<sequence length="740" mass="80545">MARKKEKGGGEKIKKQSLKSETVQAIISVVSFAAALFLTLAAFGKGGVMGDVTFHWLSILLGVGYFLFPLILVMFSIATLKAIHTEFSIVKLIGAIIFSLAGLGMVSMIFTGRGGIIGNVLSTPILTLFGFGAGMLILFAILIVCTLIVFDTGINLARLFALIKRLFGGKKVEELKENSDEEDESDEVEDSEEEDEEESEENLPEEKPEKEVRVHTGVSTKKDLGDENFAVNQKYRPMIRKFVPIPLSLLEKDRGTPGVGDIKANVNIIKRTLQNFGIDVEMDEVTIGPTVTRYALKPAEGIKLSRIVGLQNDLSLALAAHPLRIEAPIPGKSLVGIEVPNSTKSTVGLASMFSDDEFTASDKPLLVALGKAIAGKSTFGNLAKMPHLLIAGATGSGKSVTIHGIITSLLYRNSPEHLKLIMIDPKRVELTMYNKIPHLLTPVITEAKKAILALKWTAKEMDRRYDVLEAESVRDIQSYHKNVLEPALKKLEGKKPAEVTEAKIPETMPYMVVVIDELADIMTTYPRELEAAVVRIAQMSRAVGIHLILSTQRPSVNVITGLIKANVPSRVALQVASQIDSRTILDTSGAEKLLGAGDLLYLSGDMSKPSRLQAPYISESEVKKVVKFLTDSYADVLNDEINLTAPTENNIFQATFDSDASMEEEDDLYEAAREEVLRAGKASTSYLQRKLSVGYARAARLIDLLEERGVIGVGHGAKPREVIGATGTPSQEEPPVEPTT</sequence>